<feature type="transmembrane region" description="Helical" evidence="2">
    <location>
        <begin position="142"/>
        <end position="161"/>
    </location>
</feature>
<dbReference type="EMBL" id="QUAB01000045">
    <property type="protein sequence ID" value="REJ04845.1"/>
    <property type="molecule type" value="Genomic_DNA"/>
</dbReference>
<evidence type="ECO:0000313" key="4">
    <source>
        <dbReference type="Proteomes" id="UP000262172"/>
    </source>
</evidence>
<keyword evidence="2" id="KW-1133">Transmembrane helix</keyword>
<protein>
    <recommendedName>
        <fullName evidence="5">DNA polymerase III subunit gamma/tau</fullName>
    </recommendedName>
</protein>
<proteinExistence type="predicted"/>
<evidence type="ECO:0000256" key="2">
    <source>
        <dbReference type="SAM" id="Phobius"/>
    </source>
</evidence>
<feature type="transmembrane region" description="Helical" evidence="2">
    <location>
        <begin position="77"/>
        <end position="97"/>
    </location>
</feature>
<gene>
    <name evidence="3" type="ORF">DY023_13130</name>
</gene>
<dbReference type="AlphaFoldDB" id="A0A371NTB3"/>
<feature type="transmembrane region" description="Helical" evidence="2">
    <location>
        <begin position="103"/>
        <end position="130"/>
    </location>
</feature>
<dbReference type="RefSeq" id="WP_116242783.1">
    <property type="nucleotide sequence ID" value="NZ_QUAB01000045.1"/>
</dbReference>
<dbReference type="Proteomes" id="UP000262172">
    <property type="component" value="Unassembled WGS sequence"/>
</dbReference>
<dbReference type="OrthoDB" id="4981704at2"/>
<feature type="region of interest" description="Disordered" evidence="1">
    <location>
        <begin position="1"/>
        <end position="65"/>
    </location>
</feature>
<evidence type="ECO:0008006" key="5">
    <source>
        <dbReference type="Google" id="ProtNLM"/>
    </source>
</evidence>
<reference evidence="3 4" key="1">
    <citation type="submission" date="2018-08" db="EMBL/GenBank/DDBJ databases">
        <title>Isolation, diversity and antifungal activity of Actinobacteria from cow dung.</title>
        <authorList>
            <person name="Ling L."/>
        </authorList>
    </citation>
    <scope>NUCLEOTIDE SEQUENCE [LARGE SCALE GENOMIC DNA]</scope>
    <source>
        <strain evidence="3 4">NEAU-LLE</strain>
    </source>
</reference>
<evidence type="ECO:0000313" key="3">
    <source>
        <dbReference type="EMBL" id="REJ04845.1"/>
    </source>
</evidence>
<organism evidence="3 4">
    <name type="scientific">Microbacterium bovistercoris</name>
    <dbReference type="NCBI Taxonomy" id="2293570"/>
    <lineage>
        <taxon>Bacteria</taxon>
        <taxon>Bacillati</taxon>
        <taxon>Actinomycetota</taxon>
        <taxon>Actinomycetes</taxon>
        <taxon>Micrococcales</taxon>
        <taxon>Microbacteriaceae</taxon>
        <taxon>Microbacterium</taxon>
    </lineage>
</organism>
<accession>A0A371NTB3</accession>
<feature type="compositionally biased region" description="Low complexity" evidence="1">
    <location>
        <begin position="42"/>
        <end position="58"/>
    </location>
</feature>
<keyword evidence="2" id="KW-0812">Transmembrane</keyword>
<keyword evidence="2" id="KW-0472">Membrane</keyword>
<sequence length="168" mass="17631">MTSDPDDDALSWGGDSDVDRPTLPKGWHAVGRGREDVESAPAEDAAPAKVSSAASAADEVAEEEDDEEYEGLSTGMLLALGAVGGIYLLYTIGWLIGGMRMQAGALFLIPSVMYTATLVIAVAAPALWFAASWMLTRGSRSWVRLVALIAGVVFLVPWPFVMTGGVAA</sequence>
<keyword evidence="4" id="KW-1185">Reference proteome</keyword>
<evidence type="ECO:0000256" key="1">
    <source>
        <dbReference type="SAM" id="MobiDB-lite"/>
    </source>
</evidence>
<name>A0A371NTB3_9MICO</name>
<comment type="caution">
    <text evidence="3">The sequence shown here is derived from an EMBL/GenBank/DDBJ whole genome shotgun (WGS) entry which is preliminary data.</text>
</comment>